<keyword evidence="2 4" id="KW-0548">Nucleotidyltransferase</keyword>
<evidence type="ECO:0000313" key="4">
    <source>
        <dbReference type="EMBL" id="MDT3281587.1"/>
    </source>
</evidence>
<proteinExistence type="predicted"/>
<evidence type="ECO:0000256" key="2">
    <source>
        <dbReference type="ARBA" id="ARBA00022695"/>
    </source>
</evidence>
<dbReference type="RefSeq" id="WP_006083676.1">
    <property type="nucleotide sequence ID" value="NZ_JAUOES010000017.1"/>
</dbReference>
<comment type="caution">
    <text evidence="4">The sequence shown here is derived from an EMBL/GenBank/DDBJ whole genome shotgun (WGS) entry which is preliminary data.</text>
</comment>
<dbReference type="InterPro" id="IPR014729">
    <property type="entry name" value="Rossmann-like_a/b/a_fold"/>
</dbReference>
<sequence>MKSIITYGTYDLFHYGHVRLFQRLKAMGDKLIVGVSTDEFNSLKGKVAFFNYQQRIEMISACKYVDLVIPETHWQQKAKDIVELNVNIFGMGSDWQGKFDYLKEFCQVIYLERTDAISTTEIKTNLAVPRSNCIRLPSSALIK</sequence>
<dbReference type="InterPro" id="IPR050385">
    <property type="entry name" value="Archaeal_FAD_synthase"/>
</dbReference>
<organism evidence="4 5">
    <name type="scientific">Shewanella scandinavica</name>
    <dbReference type="NCBI Taxonomy" id="3063538"/>
    <lineage>
        <taxon>Bacteria</taxon>
        <taxon>Pseudomonadati</taxon>
        <taxon>Pseudomonadota</taxon>
        <taxon>Gammaproteobacteria</taxon>
        <taxon>Alteromonadales</taxon>
        <taxon>Shewanellaceae</taxon>
        <taxon>Shewanella</taxon>
    </lineage>
</organism>
<evidence type="ECO:0000256" key="1">
    <source>
        <dbReference type="ARBA" id="ARBA00022679"/>
    </source>
</evidence>
<reference evidence="4 5" key="1">
    <citation type="submission" date="2023-07" db="EMBL/GenBank/DDBJ databases">
        <title>Novel Shewanella species isolated from Baltic Sea sediments.</title>
        <authorList>
            <person name="Martin-Rodriguez A.J."/>
        </authorList>
    </citation>
    <scope>NUCLEOTIDE SEQUENCE [LARGE SCALE GENOMIC DNA]</scope>
    <source>
        <strain evidence="4 5">SP2S1-2</strain>
    </source>
</reference>
<dbReference type="EMBL" id="JAUOES010000017">
    <property type="protein sequence ID" value="MDT3281587.1"/>
    <property type="molecule type" value="Genomic_DNA"/>
</dbReference>
<dbReference type="PANTHER" id="PTHR43793">
    <property type="entry name" value="FAD SYNTHASE"/>
    <property type="match status" value="1"/>
</dbReference>
<dbReference type="SUPFAM" id="SSF52374">
    <property type="entry name" value="Nucleotidylyl transferase"/>
    <property type="match status" value="1"/>
</dbReference>
<dbReference type="Proteomes" id="UP001249505">
    <property type="component" value="Unassembled WGS sequence"/>
</dbReference>
<dbReference type="NCBIfam" id="TIGR00125">
    <property type="entry name" value="cyt_tran_rel"/>
    <property type="match status" value="1"/>
</dbReference>
<feature type="domain" description="Cytidyltransferase-like" evidence="3">
    <location>
        <begin position="5"/>
        <end position="124"/>
    </location>
</feature>
<name>A0ABU3G1T2_9GAMM</name>
<dbReference type="Pfam" id="PF01467">
    <property type="entry name" value="CTP_transf_like"/>
    <property type="match status" value="1"/>
</dbReference>
<dbReference type="InterPro" id="IPR004821">
    <property type="entry name" value="Cyt_trans-like"/>
</dbReference>
<evidence type="ECO:0000259" key="3">
    <source>
        <dbReference type="Pfam" id="PF01467"/>
    </source>
</evidence>
<gene>
    <name evidence="4" type="ORF">Q4Q50_14985</name>
</gene>
<dbReference type="PANTHER" id="PTHR43793:SF1">
    <property type="entry name" value="FAD SYNTHASE"/>
    <property type="match status" value="1"/>
</dbReference>
<keyword evidence="1" id="KW-0808">Transferase</keyword>
<accession>A0ABU3G1T2</accession>
<keyword evidence="5" id="KW-1185">Reference proteome</keyword>
<dbReference type="GO" id="GO:0016779">
    <property type="term" value="F:nucleotidyltransferase activity"/>
    <property type="evidence" value="ECO:0007669"/>
    <property type="project" value="UniProtKB-KW"/>
</dbReference>
<evidence type="ECO:0000313" key="5">
    <source>
        <dbReference type="Proteomes" id="UP001249505"/>
    </source>
</evidence>
<dbReference type="Gene3D" id="3.40.50.620">
    <property type="entry name" value="HUPs"/>
    <property type="match status" value="1"/>
</dbReference>
<protein>
    <submittedName>
        <fullName evidence="4">Adenylyltransferase/cytidyltransferase family protein</fullName>
    </submittedName>
</protein>